<proteinExistence type="predicted"/>
<reference evidence="4" key="2">
    <citation type="submission" date="2023-06" db="EMBL/GenBank/DDBJ databases">
        <authorList>
            <person name="Swenson N.G."/>
            <person name="Wegrzyn J.L."/>
            <person name="Mcevoy S.L."/>
        </authorList>
    </citation>
    <scope>NUCLEOTIDE SEQUENCE</scope>
    <source>
        <strain evidence="4">NS2018</strain>
        <tissue evidence="4">Leaf</tissue>
    </source>
</reference>
<dbReference type="GO" id="GO:0031490">
    <property type="term" value="F:chromatin DNA binding"/>
    <property type="evidence" value="ECO:0007669"/>
    <property type="project" value="TreeGrafter"/>
</dbReference>
<keyword evidence="2" id="KW-0804">Transcription</keyword>
<organism evidence="4 5">
    <name type="scientific">Acer saccharum</name>
    <name type="common">Sugar maple</name>
    <dbReference type="NCBI Taxonomy" id="4024"/>
    <lineage>
        <taxon>Eukaryota</taxon>
        <taxon>Viridiplantae</taxon>
        <taxon>Streptophyta</taxon>
        <taxon>Embryophyta</taxon>
        <taxon>Tracheophyta</taxon>
        <taxon>Spermatophyta</taxon>
        <taxon>Magnoliopsida</taxon>
        <taxon>eudicotyledons</taxon>
        <taxon>Gunneridae</taxon>
        <taxon>Pentapetalae</taxon>
        <taxon>rosids</taxon>
        <taxon>malvids</taxon>
        <taxon>Sapindales</taxon>
        <taxon>Sapindaceae</taxon>
        <taxon>Hippocastanoideae</taxon>
        <taxon>Acereae</taxon>
        <taxon>Acer</taxon>
    </lineage>
</organism>
<dbReference type="EMBL" id="JAUESC010000004">
    <property type="protein sequence ID" value="KAK0594989.1"/>
    <property type="molecule type" value="Genomic_DNA"/>
</dbReference>
<keyword evidence="5" id="KW-1185">Reference proteome</keyword>
<accession>A0AA39STG6</accession>
<feature type="domain" description="DUF7651" evidence="3">
    <location>
        <begin position="34"/>
        <end position="165"/>
    </location>
</feature>
<dbReference type="Pfam" id="PF24663">
    <property type="entry name" value="DUF7651"/>
    <property type="match status" value="1"/>
</dbReference>
<evidence type="ECO:0000256" key="1">
    <source>
        <dbReference type="ARBA" id="ARBA00023015"/>
    </source>
</evidence>
<evidence type="ECO:0000313" key="5">
    <source>
        <dbReference type="Proteomes" id="UP001168877"/>
    </source>
</evidence>
<protein>
    <recommendedName>
        <fullName evidence="3">DUF7651 domain-containing protein</fullName>
    </recommendedName>
</protein>
<sequence length="171" mass="18860">MCREDSRMHLSAEEEIAAEEALGLLQTCRTLQHSSATYTTQSPFPLYILLARLVSDIAVVQHCAVYRFSRACILTNFTGVEGSTQVHATFILSEINKLAWKAKSSSLAILLVNFAGTPNSLCGTDLSRGRLGMTPSSSNDGGHCILGKIPLEELCVMWEKSQILVWDRELR</sequence>
<dbReference type="PANTHER" id="PTHR22597">
    <property type="entry name" value="POLYCOMB GROUP PROTEIN"/>
    <property type="match status" value="1"/>
</dbReference>
<reference evidence="4" key="1">
    <citation type="journal article" date="2022" name="Plant J.">
        <title>Strategies of tolerance reflected in two North American maple genomes.</title>
        <authorList>
            <person name="McEvoy S.L."/>
            <person name="Sezen U.U."/>
            <person name="Trouern-Trend A."/>
            <person name="McMahon S.M."/>
            <person name="Schaberg P.G."/>
            <person name="Yang J."/>
            <person name="Wegrzyn J.L."/>
            <person name="Swenson N.G."/>
        </authorList>
    </citation>
    <scope>NUCLEOTIDE SEQUENCE</scope>
    <source>
        <strain evidence="4">NS2018</strain>
    </source>
</reference>
<dbReference type="Proteomes" id="UP001168877">
    <property type="component" value="Unassembled WGS sequence"/>
</dbReference>
<dbReference type="InterPro" id="IPR056068">
    <property type="entry name" value="EMF2-like_DUF7651"/>
</dbReference>
<dbReference type="GO" id="GO:0005634">
    <property type="term" value="C:nucleus"/>
    <property type="evidence" value="ECO:0007669"/>
    <property type="project" value="UniProtKB-ARBA"/>
</dbReference>
<name>A0AA39STG6_ACESA</name>
<dbReference type="PANTHER" id="PTHR22597:SF22">
    <property type="entry name" value="POLYCOMB GROUP PROTEIN EMBRYONIC FLOWER 2-RELATED"/>
    <property type="match status" value="1"/>
</dbReference>
<evidence type="ECO:0000259" key="3">
    <source>
        <dbReference type="Pfam" id="PF24663"/>
    </source>
</evidence>
<evidence type="ECO:0000313" key="4">
    <source>
        <dbReference type="EMBL" id="KAK0594989.1"/>
    </source>
</evidence>
<dbReference type="AlphaFoldDB" id="A0AA39STG6"/>
<evidence type="ECO:0000256" key="2">
    <source>
        <dbReference type="ARBA" id="ARBA00023163"/>
    </source>
</evidence>
<gene>
    <name evidence="4" type="ORF">LWI29_002394</name>
</gene>
<comment type="caution">
    <text evidence="4">The sequence shown here is derived from an EMBL/GenBank/DDBJ whole genome shotgun (WGS) entry which is preliminary data.</text>
</comment>
<keyword evidence="1" id="KW-0805">Transcription regulation</keyword>